<comment type="caution">
    <text evidence="10">The sequence shown here is derived from an EMBL/GenBank/DDBJ whole genome shotgun (WGS) entry which is preliminary data.</text>
</comment>
<keyword evidence="5" id="KW-0548">Nucleotidyltransferase</keyword>
<evidence type="ECO:0000313" key="10">
    <source>
        <dbReference type="EMBL" id="PSS35415.1"/>
    </source>
</evidence>
<dbReference type="InterPro" id="IPR045867">
    <property type="entry name" value="DNA-dir_RpoC_beta_prime"/>
</dbReference>
<feature type="domain" description="RNA polymerase N-terminal" evidence="9">
    <location>
        <begin position="288"/>
        <end position="568"/>
    </location>
</feature>
<evidence type="ECO:0000256" key="6">
    <source>
        <dbReference type="ARBA" id="ARBA00023163"/>
    </source>
</evidence>
<dbReference type="FunFam" id="3.30.1490.180:FF:000003">
    <property type="entry name" value="DNA-directed RNA polymerase subunit"/>
    <property type="match status" value="1"/>
</dbReference>
<evidence type="ECO:0000256" key="1">
    <source>
        <dbReference type="ARBA" id="ARBA00006460"/>
    </source>
</evidence>
<dbReference type="PANTHER" id="PTHR19376:SF11">
    <property type="entry name" value="DNA-DIRECTED RNA POLYMERASE I SUBUNIT RPA1"/>
    <property type="match status" value="1"/>
</dbReference>
<dbReference type="EMBL" id="MLYV02000126">
    <property type="protein sequence ID" value="PSS35415.1"/>
    <property type="molecule type" value="Genomic_DNA"/>
</dbReference>
<dbReference type="PANTHER" id="PTHR19376">
    <property type="entry name" value="DNA-DIRECTED RNA POLYMERASE"/>
    <property type="match status" value="1"/>
</dbReference>
<evidence type="ECO:0000256" key="5">
    <source>
        <dbReference type="ARBA" id="ARBA00022695"/>
    </source>
</evidence>
<evidence type="ECO:0000256" key="7">
    <source>
        <dbReference type="ARBA" id="ARBA00048552"/>
    </source>
</evidence>
<evidence type="ECO:0000256" key="3">
    <source>
        <dbReference type="ARBA" id="ARBA00022478"/>
    </source>
</evidence>
<dbReference type="SMART" id="SM00663">
    <property type="entry name" value="RPOLA_N"/>
    <property type="match status" value="1"/>
</dbReference>
<accession>A0A2R6RZF8</accession>
<evidence type="ECO:0000256" key="4">
    <source>
        <dbReference type="ARBA" id="ARBA00022679"/>
    </source>
</evidence>
<evidence type="ECO:0000259" key="9">
    <source>
        <dbReference type="SMART" id="SM00663"/>
    </source>
</evidence>
<dbReference type="AlphaFoldDB" id="A0A2R6RZF8"/>
<dbReference type="GO" id="GO:0006351">
    <property type="term" value="P:DNA-templated transcription"/>
    <property type="evidence" value="ECO:0007669"/>
    <property type="project" value="InterPro"/>
</dbReference>
<keyword evidence="6" id="KW-0804">Transcription</keyword>
<feature type="region of interest" description="Disordered" evidence="8">
    <location>
        <begin position="161"/>
        <end position="242"/>
    </location>
</feature>
<sequence length="571" mass="64635">MGKMYDLLRGACLFCHRFKTSRFVICKFIAKLRLLEHGFLIAAKLLDDMHVSTRKKGKLEGDEDEDSIDTYEDYEKRVNTFVAVHLASASSSKRDNYKEGQVFQERNNIIHEFLKTTLSKKCQNPACGAHGYTFRKEGHTKIIEYDLSPKQKAQHAIIDLKRPNVLLDQQSEKDTSSEANNGPDDDREPTTESESESESEPEGEDVWSENDETDVHARSNAGQQLPKSASGKVKTARGRNERVMAPEECRAHLRRLFVNEAVMCSLLFGRHGPFAPLSPHNLSFASADIFFLEVIPVSPTRFRPPAKMNDMLFEHPQNELLARALVTSYRLRDLNENLRAASDKSSGIDDVSRRKLLQSLLDSLIQLQVDVNSFIDSSKNPAPVRQGKLPPAGVKQLLEKKEGLFRKHMMGKRVNYAARSVISPDVNIEPNEIGIPPVFARKLTFPEPVTPANIHELRQLVITGPHGYPGATMVEYENGHLQFLEKLSVEQRTAIANQLLTPQEGDRGFRGTGLQTRTAAINKKVYRHLRDGDQLILNRQPTLHKPSMMVHKARVLQGEKTIRMHYANWYV</sequence>
<dbReference type="Pfam" id="PF00623">
    <property type="entry name" value="RNA_pol_Rpb1_2"/>
    <property type="match status" value="1"/>
</dbReference>
<proteinExistence type="inferred from homology"/>
<evidence type="ECO:0000256" key="8">
    <source>
        <dbReference type="SAM" id="MobiDB-lite"/>
    </source>
</evidence>
<keyword evidence="11" id="KW-1185">Reference proteome</keyword>
<dbReference type="Gene3D" id="3.30.1490.180">
    <property type="entry name" value="RNA polymerase ii"/>
    <property type="match status" value="1"/>
</dbReference>
<keyword evidence="4" id="KW-0808">Transferase</keyword>
<name>A0A2R6RZF8_9APHY</name>
<evidence type="ECO:0000256" key="2">
    <source>
        <dbReference type="ARBA" id="ARBA00012418"/>
    </source>
</evidence>
<dbReference type="Gene3D" id="2.40.40.20">
    <property type="match status" value="1"/>
</dbReference>
<dbReference type="EC" id="2.7.7.6" evidence="2"/>
<feature type="compositionally biased region" description="Acidic residues" evidence="8">
    <location>
        <begin position="183"/>
        <end position="212"/>
    </location>
</feature>
<protein>
    <recommendedName>
        <fullName evidence="2">DNA-directed RNA polymerase</fullName>
        <ecNumber evidence="2">2.7.7.6</ecNumber>
    </recommendedName>
</protein>
<dbReference type="GO" id="GO:0005736">
    <property type="term" value="C:RNA polymerase I complex"/>
    <property type="evidence" value="ECO:0007669"/>
    <property type="project" value="TreeGrafter"/>
</dbReference>
<dbReference type="STRING" id="98765.A0A2R6RZF8"/>
<evidence type="ECO:0000313" key="11">
    <source>
        <dbReference type="Proteomes" id="UP000186601"/>
    </source>
</evidence>
<dbReference type="OrthoDB" id="270392at2759"/>
<reference evidence="10 11" key="1">
    <citation type="submission" date="2018-02" db="EMBL/GenBank/DDBJ databases">
        <title>Genome sequence of the basidiomycete white-rot fungus Phlebia centrifuga.</title>
        <authorList>
            <person name="Granchi Z."/>
            <person name="Peng M."/>
            <person name="de Vries R.P."/>
            <person name="Hilden K."/>
            <person name="Makela M.R."/>
            <person name="Grigoriev I."/>
            <person name="Riley R."/>
        </authorList>
    </citation>
    <scope>NUCLEOTIDE SEQUENCE [LARGE SCALE GENOMIC DNA]</scope>
    <source>
        <strain evidence="10 11">FBCC195</strain>
    </source>
</reference>
<gene>
    <name evidence="10" type="ORF">PHLCEN_2v1570</name>
</gene>
<comment type="catalytic activity">
    <reaction evidence="7">
        <text>RNA(n) + a ribonucleoside 5'-triphosphate = RNA(n+1) + diphosphate</text>
        <dbReference type="Rhea" id="RHEA:21248"/>
        <dbReference type="Rhea" id="RHEA-COMP:14527"/>
        <dbReference type="Rhea" id="RHEA-COMP:17342"/>
        <dbReference type="ChEBI" id="CHEBI:33019"/>
        <dbReference type="ChEBI" id="CHEBI:61557"/>
        <dbReference type="ChEBI" id="CHEBI:140395"/>
        <dbReference type="EC" id="2.7.7.6"/>
    </reaction>
</comment>
<dbReference type="GO" id="GO:0003899">
    <property type="term" value="F:DNA-directed RNA polymerase activity"/>
    <property type="evidence" value="ECO:0007669"/>
    <property type="project" value="UniProtKB-EC"/>
</dbReference>
<dbReference type="InterPro" id="IPR000722">
    <property type="entry name" value="RNA_pol_asu"/>
</dbReference>
<dbReference type="Proteomes" id="UP000186601">
    <property type="component" value="Unassembled WGS sequence"/>
</dbReference>
<keyword evidence="3" id="KW-0240">DNA-directed RNA polymerase</keyword>
<dbReference type="SUPFAM" id="SSF64484">
    <property type="entry name" value="beta and beta-prime subunits of DNA dependent RNA-polymerase"/>
    <property type="match status" value="1"/>
</dbReference>
<dbReference type="GO" id="GO:0003677">
    <property type="term" value="F:DNA binding"/>
    <property type="evidence" value="ECO:0007669"/>
    <property type="project" value="InterPro"/>
</dbReference>
<dbReference type="InterPro" id="IPR006592">
    <property type="entry name" value="RNA_pol_N"/>
</dbReference>
<comment type="similarity">
    <text evidence="1">Belongs to the RNA polymerase beta' chain family.</text>
</comment>
<organism evidence="10 11">
    <name type="scientific">Hermanssonia centrifuga</name>
    <dbReference type="NCBI Taxonomy" id="98765"/>
    <lineage>
        <taxon>Eukaryota</taxon>
        <taxon>Fungi</taxon>
        <taxon>Dikarya</taxon>
        <taxon>Basidiomycota</taxon>
        <taxon>Agaricomycotina</taxon>
        <taxon>Agaricomycetes</taxon>
        <taxon>Polyporales</taxon>
        <taxon>Meruliaceae</taxon>
        <taxon>Hermanssonia</taxon>
    </lineage>
</organism>